<name>A0A4Y7S9W8_COPMI</name>
<keyword evidence="3" id="KW-1185">Reference proteome</keyword>
<dbReference type="Proteomes" id="UP000298030">
    <property type="component" value="Unassembled WGS sequence"/>
</dbReference>
<proteinExistence type="predicted"/>
<gene>
    <name evidence="2" type="ORF">FA13DRAFT_1720103</name>
</gene>
<dbReference type="OrthoDB" id="3270336at2759"/>
<sequence length="245" mass="27117">MVAFKSSTGSGITLQTASRPSPTAETLEEGLQNIFLPHLRGKKRVRYREYVHPRPWTAQYAWVPFVPVNPHQWFDNCSYMGRVLSKYPPLQRFTDESGNHHGWAIPCENEWSQLEADLYKAIRTLSAKYQIPCSYLSFPTPLATWKPMLKLAPDHSGVASEEWLPVLHSAGISLTFVDGIHNSLVYGVDQGHVRRSGVVLDLLTPPKGQPNPNWFITMGVPSGIAGAAPKRAGTLSGNGALLNIC</sequence>
<feature type="region of interest" description="Disordered" evidence="1">
    <location>
        <begin position="1"/>
        <end position="23"/>
    </location>
</feature>
<dbReference type="EMBL" id="QPFP01000267">
    <property type="protein sequence ID" value="TEB18334.1"/>
    <property type="molecule type" value="Genomic_DNA"/>
</dbReference>
<organism evidence="2 3">
    <name type="scientific">Coprinellus micaceus</name>
    <name type="common">Glistening ink-cap mushroom</name>
    <name type="synonym">Coprinus micaceus</name>
    <dbReference type="NCBI Taxonomy" id="71717"/>
    <lineage>
        <taxon>Eukaryota</taxon>
        <taxon>Fungi</taxon>
        <taxon>Dikarya</taxon>
        <taxon>Basidiomycota</taxon>
        <taxon>Agaricomycotina</taxon>
        <taxon>Agaricomycetes</taxon>
        <taxon>Agaricomycetidae</taxon>
        <taxon>Agaricales</taxon>
        <taxon>Agaricineae</taxon>
        <taxon>Psathyrellaceae</taxon>
        <taxon>Coprinellus</taxon>
    </lineage>
</organism>
<accession>A0A4Y7S9W8</accession>
<dbReference type="AlphaFoldDB" id="A0A4Y7S9W8"/>
<reference evidence="2 3" key="1">
    <citation type="journal article" date="2019" name="Nat. Ecol. Evol.">
        <title>Megaphylogeny resolves global patterns of mushroom evolution.</title>
        <authorList>
            <person name="Varga T."/>
            <person name="Krizsan K."/>
            <person name="Foldi C."/>
            <person name="Dima B."/>
            <person name="Sanchez-Garcia M."/>
            <person name="Sanchez-Ramirez S."/>
            <person name="Szollosi G.J."/>
            <person name="Szarkandi J.G."/>
            <person name="Papp V."/>
            <person name="Albert L."/>
            <person name="Andreopoulos W."/>
            <person name="Angelini C."/>
            <person name="Antonin V."/>
            <person name="Barry K.W."/>
            <person name="Bougher N.L."/>
            <person name="Buchanan P."/>
            <person name="Buyck B."/>
            <person name="Bense V."/>
            <person name="Catcheside P."/>
            <person name="Chovatia M."/>
            <person name="Cooper J."/>
            <person name="Damon W."/>
            <person name="Desjardin D."/>
            <person name="Finy P."/>
            <person name="Geml J."/>
            <person name="Haridas S."/>
            <person name="Hughes K."/>
            <person name="Justo A."/>
            <person name="Karasinski D."/>
            <person name="Kautmanova I."/>
            <person name="Kiss B."/>
            <person name="Kocsube S."/>
            <person name="Kotiranta H."/>
            <person name="LaButti K.M."/>
            <person name="Lechner B.E."/>
            <person name="Liimatainen K."/>
            <person name="Lipzen A."/>
            <person name="Lukacs Z."/>
            <person name="Mihaltcheva S."/>
            <person name="Morgado L.N."/>
            <person name="Niskanen T."/>
            <person name="Noordeloos M.E."/>
            <person name="Ohm R.A."/>
            <person name="Ortiz-Santana B."/>
            <person name="Ovrebo C."/>
            <person name="Racz N."/>
            <person name="Riley R."/>
            <person name="Savchenko A."/>
            <person name="Shiryaev A."/>
            <person name="Soop K."/>
            <person name="Spirin V."/>
            <person name="Szebenyi C."/>
            <person name="Tomsovsky M."/>
            <person name="Tulloss R.E."/>
            <person name="Uehling J."/>
            <person name="Grigoriev I.V."/>
            <person name="Vagvolgyi C."/>
            <person name="Papp T."/>
            <person name="Martin F.M."/>
            <person name="Miettinen O."/>
            <person name="Hibbett D.S."/>
            <person name="Nagy L.G."/>
        </authorList>
    </citation>
    <scope>NUCLEOTIDE SEQUENCE [LARGE SCALE GENOMIC DNA]</scope>
    <source>
        <strain evidence="2 3">FP101781</strain>
    </source>
</reference>
<evidence type="ECO:0000313" key="3">
    <source>
        <dbReference type="Proteomes" id="UP000298030"/>
    </source>
</evidence>
<evidence type="ECO:0000313" key="2">
    <source>
        <dbReference type="EMBL" id="TEB18334.1"/>
    </source>
</evidence>
<comment type="caution">
    <text evidence="2">The sequence shown here is derived from an EMBL/GenBank/DDBJ whole genome shotgun (WGS) entry which is preliminary data.</text>
</comment>
<evidence type="ECO:0000256" key="1">
    <source>
        <dbReference type="SAM" id="MobiDB-lite"/>
    </source>
</evidence>
<protein>
    <submittedName>
        <fullName evidence="2">Uncharacterized protein</fullName>
    </submittedName>
</protein>